<dbReference type="GO" id="GO:0003864">
    <property type="term" value="F:3-methyl-2-oxobutanoate hydroxymethyltransferase activity"/>
    <property type="evidence" value="ECO:0007669"/>
    <property type="project" value="UniProtKB-UniRule"/>
</dbReference>
<name>A0A0R2XCJ9_9BACT</name>
<keyword evidence="4" id="KW-0566">Pantothenate biosynthesis</keyword>
<comment type="similarity">
    <text evidence="1">Belongs to the PanB family.</text>
</comment>
<evidence type="ECO:0000256" key="5">
    <source>
        <dbReference type="ARBA" id="ARBA00022679"/>
    </source>
</evidence>
<keyword evidence="9" id="KW-0479">Metal-binding</keyword>
<accession>A0A0R2XCJ9</accession>
<organism evidence="10 11">
    <name type="scientific">Verrucomicrobia subdivision 6 bacterium BACL9 MAG-120924-bin69</name>
    <dbReference type="NCBI Taxonomy" id="1655635"/>
    <lineage>
        <taxon>Bacteria</taxon>
        <taxon>Pseudomonadati</taxon>
        <taxon>Verrucomicrobiota</taxon>
        <taxon>Verrucomicrobiia</taxon>
        <taxon>Verrucomicrobiales</taxon>
        <taxon>Verrucomicrobia subdivision 6</taxon>
    </lineage>
</organism>
<feature type="binding site" evidence="8">
    <location>
        <begin position="46"/>
        <end position="47"/>
    </location>
    <ligand>
        <name>3-methyl-2-oxobutanoate</name>
        <dbReference type="ChEBI" id="CHEBI:11851"/>
    </ligand>
</feature>
<dbReference type="InterPro" id="IPR040442">
    <property type="entry name" value="Pyrv_kinase-like_dom_sf"/>
</dbReference>
<evidence type="ECO:0000256" key="6">
    <source>
        <dbReference type="NCBIfam" id="TIGR00222"/>
    </source>
</evidence>
<dbReference type="NCBIfam" id="TIGR00222">
    <property type="entry name" value="panB"/>
    <property type="match status" value="1"/>
</dbReference>
<evidence type="ECO:0000256" key="1">
    <source>
        <dbReference type="ARBA" id="ARBA00008676"/>
    </source>
</evidence>
<evidence type="ECO:0000256" key="2">
    <source>
        <dbReference type="ARBA" id="ARBA00011424"/>
    </source>
</evidence>
<comment type="subunit">
    <text evidence="2">Homodecamer; pentamer of dimers.</text>
</comment>
<dbReference type="GO" id="GO:0015940">
    <property type="term" value="P:pantothenate biosynthetic process"/>
    <property type="evidence" value="ECO:0007669"/>
    <property type="project" value="UniProtKB-UniRule"/>
</dbReference>
<dbReference type="Gene3D" id="3.20.20.60">
    <property type="entry name" value="Phosphoenolpyruvate-binding domains"/>
    <property type="match status" value="1"/>
</dbReference>
<keyword evidence="9" id="KW-0460">Magnesium</keyword>
<evidence type="ECO:0000313" key="10">
    <source>
        <dbReference type="EMBL" id="KRP33766.1"/>
    </source>
</evidence>
<dbReference type="GO" id="GO:0000287">
    <property type="term" value="F:magnesium ion binding"/>
    <property type="evidence" value="ECO:0007669"/>
    <property type="project" value="TreeGrafter"/>
</dbReference>
<sequence length="257" mass="27501">MSADRVTPDHLRNWPKGKSLLALTAYDYPLARVLDEAGVDLIHVGDSLGMVVLGMADTTGVTMADMVRATQAVARGRKRAMISADLPIGTYETAAACVENSRLLLEAGADAVKPEGGKESQPQWKALQQAKIPWIGHLGMLPQKVREEGGYKRKGKTAEEVQRIKEDALAMERAGACAIVLELVTPEAGVDVTSALKIPTIGIGAGKGTTGQIRVSYDLLGLTPWNRPGFVKEDLGFARQITEMVKGIRKSGRGELG</sequence>
<gene>
    <name evidence="10" type="ORF">ABS33_03455</name>
</gene>
<dbReference type="Proteomes" id="UP000051220">
    <property type="component" value="Unassembled WGS sequence"/>
</dbReference>
<keyword evidence="5" id="KW-0808">Transferase</keyword>
<dbReference type="AlphaFoldDB" id="A0A0R2XCJ9"/>
<feature type="binding site" evidence="8">
    <location>
        <position position="113"/>
    </location>
    <ligand>
        <name>3-methyl-2-oxobutanoate</name>
        <dbReference type="ChEBI" id="CHEBI:11851"/>
    </ligand>
</feature>
<evidence type="ECO:0000256" key="4">
    <source>
        <dbReference type="ARBA" id="ARBA00022655"/>
    </source>
</evidence>
<dbReference type="PIRSF" id="PIRSF000388">
    <property type="entry name" value="Pantoate_hydroxy_MeTrfase"/>
    <property type="match status" value="1"/>
</dbReference>
<proteinExistence type="inferred from homology"/>
<feature type="binding site" evidence="8">
    <location>
        <position position="85"/>
    </location>
    <ligand>
        <name>3-methyl-2-oxobutanoate</name>
        <dbReference type="ChEBI" id="CHEBI:11851"/>
    </ligand>
</feature>
<comment type="caution">
    <text evidence="10">The sequence shown here is derived from an EMBL/GenBank/DDBJ whole genome shotgun (WGS) entry which is preliminary data.</text>
</comment>
<evidence type="ECO:0000256" key="7">
    <source>
        <dbReference type="PIRSR" id="PIRSR000388-1"/>
    </source>
</evidence>
<feature type="binding site" evidence="9">
    <location>
        <position position="46"/>
    </location>
    <ligand>
        <name>Mg(2+)</name>
        <dbReference type="ChEBI" id="CHEBI:18420"/>
    </ligand>
</feature>
<dbReference type="Pfam" id="PF02548">
    <property type="entry name" value="Pantoate_transf"/>
    <property type="match status" value="1"/>
</dbReference>
<reference evidence="10 11" key="1">
    <citation type="submission" date="2015-10" db="EMBL/GenBank/DDBJ databases">
        <title>Metagenome-Assembled Genomes uncover a global brackish microbiome.</title>
        <authorList>
            <person name="Hugerth L.W."/>
            <person name="Larsson J."/>
            <person name="Alneberg J."/>
            <person name="Lindh M.V."/>
            <person name="Legrand C."/>
            <person name="Pinhassi J."/>
            <person name="Andersson A.F."/>
        </authorList>
    </citation>
    <scope>NUCLEOTIDE SEQUENCE [LARGE SCALE GENOMIC DNA]</scope>
    <source>
        <strain evidence="10">BACL9 MAG-120924-bin69</strain>
    </source>
</reference>
<protein>
    <recommendedName>
        <fullName evidence="3 6">3-methyl-2-oxobutanoate hydroxymethyltransferase</fullName>
        <ecNumber evidence="3 6">2.1.2.11</ecNumber>
    </recommendedName>
</protein>
<dbReference type="EMBL" id="LIDN01000086">
    <property type="protein sequence ID" value="KRP33766.1"/>
    <property type="molecule type" value="Genomic_DNA"/>
</dbReference>
<dbReference type="EC" id="2.1.2.11" evidence="3 6"/>
<evidence type="ECO:0000256" key="3">
    <source>
        <dbReference type="ARBA" id="ARBA00012618"/>
    </source>
</evidence>
<dbReference type="InterPro" id="IPR015813">
    <property type="entry name" value="Pyrv/PenolPyrv_kinase-like_dom"/>
</dbReference>
<dbReference type="PANTHER" id="PTHR20881">
    <property type="entry name" value="3-METHYL-2-OXOBUTANOATE HYDROXYMETHYLTRANSFERASE"/>
    <property type="match status" value="1"/>
</dbReference>
<dbReference type="PANTHER" id="PTHR20881:SF0">
    <property type="entry name" value="3-METHYL-2-OXOBUTANOATE HYDROXYMETHYLTRANSFERASE"/>
    <property type="match status" value="1"/>
</dbReference>
<comment type="cofactor">
    <cofactor evidence="9">
        <name>Mg(2+)</name>
        <dbReference type="ChEBI" id="CHEBI:18420"/>
    </cofactor>
    <text evidence="9">Binds 1 Mg(2+) ion per subunit.</text>
</comment>
<dbReference type="InterPro" id="IPR003700">
    <property type="entry name" value="Pantoate_hydroxy_MeTrfase"/>
</dbReference>
<dbReference type="CDD" id="cd06557">
    <property type="entry name" value="KPHMT-like"/>
    <property type="match status" value="1"/>
</dbReference>
<evidence type="ECO:0000256" key="8">
    <source>
        <dbReference type="PIRSR" id="PIRSR000388-2"/>
    </source>
</evidence>
<evidence type="ECO:0000313" key="11">
    <source>
        <dbReference type="Proteomes" id="UP000051220"/>
    </source>
</evidence>
<feature type="binding site" evidence="9">
    <location>
        <position position="115"/>
    </location>
    <ligand>
        <name>Mg(2+)</name>
        <dbReference type="ChEBI" id="CHEBI:18420"/>
    </ligand>
</feature>
<dbReference type="SUPFAM" id="SSF51621">
    <property type="entry name" value="Phosphoenolpyruvate/pyruvate domain"/>
    <property type="match status" value="1"/>
</dbReference>
<feature type="active site" description="Proton acceptor" evidence="7">
    <location>
        <position position="182"/>
    </location>
</feature>
<evidence type="ECO:0000256" key="9">
    <source>
        <dbReference type="PIRSR" id="PIRSR000388-3"/>
    </source>
</evidence>
<feature type="binding site" evidence="9">
    <location>
        <position position="85"/>
    </location>
    <ligand>
        <name>Mg(2+)</name>
        <dbReference type="ChEBI" id="CHEBI:18420"/>
    </ligand>
</feature>